<name>A0A2C6DMF1_9GAMM</name>
<dbReference type="GO" id="GO:0004029">
    <property type="term" value="F:aldehyde dehydrogenase (NAD+) activity"/>
    <property type="evidence" value="ECO:0007669"/>
    <property type="project" value="TreeGrafter"/>
</dbReference>
<evidence type="ECO:0000313" key="4">
    <source>
        <dbReference type="Proteomes" id="UP000224974"/>
    </source>
</evidence>
<dbReference type="EMBL" id="PDDX01000001">
    <property type="protein sequence ID" value="PHI30397.1"/>
    <property type="molecule type" value="Genomic_DNA"/>
</dbReference>
<evidence type="ECO:0000313" key="3">
    <source>
        <dbReference type="EMBL" id="VFS49551.1"/>
    </source>
</evidence>
<gene>
    <name evidence="3" type="primary">yeeZ</name>
    <name evidence="2" type="ORF">CRN84_14150</name>
    <name evidence="3" type="ORF">NCTC12282_04004</name>
</gene>
<dbReference type="AlphaFoldDB" id="A0A2C6DMF1"/>
<dbReference type="Pfam" id="PF01370">
    <property type="entry name" value="Epimerase"/>
    <property type="match status" value="1"/>
</dbReference>
<dbReference type="Gene3D" id="3.40.50.720">
    <property type="entry name" value="NAD(P)-binding Rossmann-like Domain"/>
    <property type="match status" value="1"/>
</dbReference>
<dbReference type="InterPro" id="IPR001509">
    <property type="entry name" value="Epimerase_deHydtase"/>
</dbReference>
<protein>
    <submittedName>
        <fullName evidence="3">NAD dependent epimerase/dehydratase family</fullName>
    </submittedName>
    <submittedName>
        <fullName evidence="2">NAD(P)-dependent oxidoreductase</fullName>
    </submittedName>
</protein>
<reference evidence="2" key="2">
    <citation type="submission" date="2017-09" db="EMBL/GenBank/DDBJ databases">
        <title>FDA dAtabase for Regulatory Grade micrObial Sequences (FDA-ARGOS): Supporting development and validation of Infectious Disease Dx tests.</title>
        <authorList>
            <person name="Minogue T."/>
            <person name="Wolcott M."/>
            <person name="Wasieloski L."/>
            <person name="Aguilar W."/>
            <person name="Moore D."/>
            <person name="Tallon L.J."/>
            <person name="Sadzewicz L."/>
            <person name="Ott S."/>
            <person name="Zhao X."/>
            <person name="Nagaraj S."/>
            <person name="Vavikolanu K."/>
            <person name="Aluvathingal J."/>
            <person name="Nadendla S."/>
            <person name="Sichtig H."/>
        </authorList>
    </citation>
    <scope>NUCLEOTIDE SEQUENCE</scope>
    <source>
        <strain evidence="2">FDAARGOS_387</strain>
    </source>
</reference>
<dbReference type="GO" id="GO:0005737">
    <property type="term" value="C:cytoplasm"/>
    <property type="evidence" value="ECO:0007669"/>
    <property type="project" value="TreeGrafter"/>
</dbReference>
<dbReference type="PANTHER" id="PTHR48079:SF6">
    <property type="entry name" value="NAD(P)-BINDING DOMAIN-CONTAINING PROTEIN-RELATED"/>
    <property type="match status" value="1"/>
</dbReference>
<dbReference type="PANTHER" id="PTHR48079">
    <property type="entry name" value="PROTEIN YEEZ"/>
    <property type="match status" value="1"/>
</dbReference>
<feature type="domain" description="NAD-dependent epimerase/dehydratase" evidence="1">
    <location>
        <begin position="10"/>
        <end position="214"/>
    </location>
</feature>
<dbReference type="OrthoDB" id="751203at2"/>
<dbReference type="InterPro" id="IPR051783">
    <property type="entry name" value="NAD(P)-dependent_oxidoreduct"/>
</dbReference>
<evidence type="ECO:0000259" key="1">
    <source>
        <dbReference type="Pfam" id="PF01370"/>
    </source>
</evidence>
<dbReference type="RefSeq" id="WP_029093644.1">
    <property type="nucleotide sequence ID" value="NZ_CAADJA010000002.1"/>
</dbReference>
<proteinExistence type="predicted"/>
<dbReference type="SUPFAM" id="SSF51735">
    <property type="entry name" value="NAD(P)-binding Rossmann-fold domains"/>
    <property type="match status" value="1"/>
</dbReference>
<keyword evidence="4" id="KW-1185">Reference proteome</keyword>
<accession>A0A2C6DMF1</accession>
<sequence length="275" mass="30335">MKKVSIIGLGWLGMPLALSLMGKGYQVVGSKTTPDGLEAARMSGIDAYPLVMTPQPECEADDWEQLIQCDVLIITLPASRTPEKGEIYRQSVQILVDSALGKQVQRIIFISSTSVYGDAEGEMTEESPRNAVRQSGKILVELENWLHDLPHVSIDILRPAGLIGPDRHPGRFMAGKQELPEGNCGVNLVHQEDVIAAIKLLLAQPQGGHIYNLCAQMHPRKRDFYPAMAKALGVDAPSYTPTTRQSLGRIINGQKICHELGFEYQFPDPERMPVR</sequence>
<reference evidence="4" key="1">
    <citation type="submission" date="2017-09" db="EMBL/GenBank/DDBJ databases">
        <title>FDA dAtabase for Regulatory Grade micrObial Sequences (FDA-ARGOS): Supporting development and validation of Infectious Disease Dx tests.</title>
        <authorList>
            <person name="Minogue T."/>
            <person name="Wolcott M."/>
            <person name="Wasieloski L."/>
            <person name="Aguilar W."/>
            <person name="Moore D."/>
            <person name="Tallon L."/>
            <person name="Sadzewicz L."/>
            <person name="Ott S."/>
            <person name="Zhao X."/>
            <person name="Nagaraj S."/>
            <person name="Vavikolanu K."/>
            <person name="Aluvathingal J."/>
            <person name="Nadendla S."/>
            <person name="Sichtig H."/>
        </authorList>
    </citation>
    <scope>NUCLEOTIDE SEQUENCE [LARGE SCALE GENOMIC DNA]</scope>
    <source>
        <strain evidence="4">FDAARGOS_387</strain>
    </source>
</reference>
<evidence type="ECO:0000313" key="5">
    <source>
        <dbReference type="Proteomes" id="UP000373449"/>
    </source>
</evidence>
<dbReference type="STRING" id="1111728.GCA_000427805_04219"/>
<dbReference type="Proteomes" id="UP000224974">
    <property type="component" value="Unassembled WGS sequence"/>
</dbReference>
<reference evidence="3 5" key="3">
    <citation type="submission" date="2019-03" db="EMBL/GenBank/DDBJ databases">
        <authorList>
            <consortium name="Pathogen Informatics"/>
        </authorList>
    </citation>
    <scope>NUCLEOTIDE SEQUENCE [LARGE SCALE GENOMIC DNA]</scope>
    <source>
        <strain evidence="3 5">NCTC12282</strain>
    </source>
</reference>
<organism evidence="2 4">
    <name type="scientific">Budvicia aquatica</name>
    <dbReference type="NCBI Taxonomy" id="82979"/>
    <lineage>
        <taxon>Bacteria</taxon>
        <taxon>Pseudomonadati</taxon>
        <taxon>Pseudomonadota</taxon>
        <taxon>Gammaproteobacteria</taxon>
        <taxon>Enterobacterales</taxon>
        <taxon>Budviciaceae</taxon>
        <taxon>Budvicia</taxon>
    </lineage>
</organism>
<dbReference type="InterPro" id="IPR036291">
    <property type="entry name" value="NAD(P)-bd_dom_sf"/>
</dbReference>
<dbReference type="Proteomes" id="UP000373449">
    <property type="component" value="Unassembled WGS sequence"/>
</dbReference>
<dbReference type="CDD" id="cd05266">
    <property type="entry name" value="SDR_a4"/>
    <property type="match status" value="1"/>
</dbReference>
<dbReference type="EMBL" id="CAADJA010000002">
    <property type="protein sequence ID" value="VFS49551.1"/>
    <property type="molecule type" value="Genomic_DNA"/>
</dbReference>
<evidence type="ECO:0000313" key="2">
    <source>
        <dbReference type="EMBL" id="PHI30397.1"/>
    </source>
</evidence>